<keyword evidence="2" id="KW-1185">Reference proteome</keyword>
<organism evidence="1 2">
    <name type="scientific">Trifolium pratense</name>
    <name type="common">Red clover</name>
    <dbReference type="NCBI Taxonomy" id="57577"/>
    <lineage>
        <taxon>Eukaryota</taxon>
        <taxon>Viridiplantae</taxon>
        <taxon>Streptophyta</taxon>
        <taxon>Embryophyta</taxon>
        <taxon>Tracheophyta</taxon>
        <taxon>Spermatophyta</taxon>
        <taxon>Magnoliopsida</taxon>
        <taxon>eudicotyledons</taxon>
        <taxon>Gunneridae</taxon>
        <taxon>Pentapetalae</taxon>
        <taxon>rosids</taxon>
        <taxon>fabids</taxon>
        <taxon>Fabales</taxon>
        <taxon>Fabaceae</taxon>
        <taxon>Papilionoideae</taxon>
        <taxon>50 kb inversion clade</taxon>
        <taxon>NPAAA clade</taxon>
        <taxon>Hologalegina</taxon>
        <taxon>IRL clade</taxon>
        <taxon>Trifolieae</taxon>
        <taxon>Trifolium</taxon>
    </lineage>
</organism>
<evidence type="ECO:0000313" key="1">
    <source>
        <dbReference type="EMBL" id="CAJ2630839.1"/>
    </source>
</evidence>
<comment type="caution">
    <text evidence="1">The sequence shown here is derived from an EMBL/GenBank/DDBJ whole genome shotgun (WGS) entry which is preliminary data.</text>
</comment>
<reference evidence="1" key="1">
    <citation type="submission" date="2023-10" db="EMBL/GenBank/DDBJ databases">
        <authorList>
            <person name="Rodriguez Cubillos JULIANA M."/>
            <person name="De Vega J."/>
        </authorList>
    </citation>
    <scope>NUCLEOTIDE SEQUENCE</scope>
</reference>
<dbReference type="Proteomes" id="UP001177021">
    <property type="component" value="Unassembled WGS sequence"/>
</dbReference>
<proteinExistence type="predicted"/>
<dbReference type="EMBL" id="CASHSV030000001">
    <property type="protein sequence ID" value="CAJ2630839.1"/>
    <property type="molecule type" value="Genomic_DNA"/>
</dbReference>
<accession>A0ACB0IEU5</accession>
<sequence>MAPSTKFNSRAASRDESAFNGTFSNEQKENLINGDPDKSASFCEGNESQTIISGANMVQESTTSSGDSNPLTQSLKVDPKTIGGQKYTSPSKLRRVLGISLGNTLPADSGELKRFKSSLEEAAAKSRDGSKRLDESVHRLNKCWESHLSKKQHQNDSLSNERMSESHLSKTETQTHRGPTEFANQRLEDRPKNFILNKCIRKSAVEVQTEGPNNGFVRQPLAIGKNRDNIKDGGKVCDGVEEKIQRLPASEETQKPSMCTVFSGSIDEEGERKRVTYLKQTNESGLQSCGAIGLRFEDCEKNYTGGIYPQTKGKTSSAPQTGNLIGGNSSSVSHSSETLETLEQPSNVNKPHSLSGTLKRKRTQLVQWVGQRAQKISRSRRANVVPPFLNCDEVPVPLEGCSPSDVGTRTTSTTTSEPLISKGAINNIQCGKMNNENGSSPTRLSESEESGAGENAESKLKEKGLDINKGDERATNNSCNISSYMSVTEKEKKPNKEETGDDLRRKRSGSSDFSVLKSGISSTEEKLEILTSTKPIQNMKPSFEKNASRSRQPRMKKSHNSNAIAHLGHQSTSSSPNIVGRLGGDREELLSAANFARNASCTSCSSSFWKKMEPNFAPVNMETIAYLKQLVKTIEDDQRCLSQVLCLQSDAPDGVVLTDNLLLQSSLEGERGRKILNQTDSEELSSMVDVVDMVDQHCAGSFLHSPMDLENKLAPLYQRVLSALIIDDQTEETVGDGNISFPCEQDDSPLEACFSWDFENEVSINRTEHGFNTDNVSCNGNATFEQMGMEDKLLLELQSVGLYPDPVPDLAGGGCEAIDQNIIQLQKGHFQQLAKKREYFMKLIQAVEEGREMEPQALEQVAMDKLVELAYKKKLATRGTIAAKYGLPKISRPVALSFMKRTLARCRMFEETGKSCFQDPAFKDILFATPVHDNYAVSTVAETRRPLAQNSQQECAPSGSFPCREQNVLGNSDHPSDLDFARIGPILNGGKKGEVLLDEIGASASLGPTSTPDNSIPGGATRKRRGRGRGRGRKRGAYGRNSVKKGGRSSASNTRSEPKTKPNAAQLSTSAKASLGKLVENANSEQQLACGSNQLISSDNRRSTNNFAVETEVPLDLASMPELDSIVGAGKDLDSWLNIDVDALQDDDMDALPDDDAVGGFDIPMDDLSTILL</sequence>
<gene>
    <name evidence="1" type="ORF">MILVUS5_LOCUS2539</name>
</gene>
<evidence type="ECO:0000313" key="2">
    <source>
        <dbReference type="Proteomes" id="UP001177021"/>
    </source>
</evidence>
<protein>
    <submittedName>
        <fullName evidence="1">Uncharacterized protein</fullName>
    </submittedName>
</protein>
<name>A0ACB0IEU5_TRIPR</name>